<dbReference type="InterPro" id="IPR026351">
    <property type="entry name" value="rSAM_ArsS-like"/>
</dbReference>
<dbReference type="Gene3D" id="3.20.20.70">
    <property type="entry name" value="Aldolase class I"/>
    <property type="match status" value="1"/>
</dbReference>
<dbReference type="PANTHER" id="PTHR43728:SF1">
    <property type="entry name" value="FE-S OXIDOREDUCTASE"/>
    <property type="match status" value="1"/>
</dbReference>
<keyword evidence="2" id="KW-0479">Metal-binding</keyword>
<reference evidence="7" key="1">
    <citation type="submission" date="2014-07" db="EMBL/GenBank/DDBJ databases">
        <authorList>
            <person name="Hornung V.Bastian."/>
        </authorList>
    </citation>
    <scope>NUCLEOTIDE SEQUENCE</scope>
    <source>
        <strain evidence="7">PCE-S</strain>
    </source>
</reference>
<evidence type="ECO:0000256" key="3">
    <source>
        <dbReference type="ARBA" id="ARBA00023004"/>
    </source>
</evidence>
<feature type="domain" description="Arsenosugar biosynthesis radical SAM protein ArsS-like C-terminal" evidence="6">
    <location>
        <begin position="205"/>
        <end position="336"/>
    </location>
</feature>
<dbReference type="InterPro" id="IPR007197">
    <property type="entry name" value="rSAM"/>
</dbReference>
<keyword evidence="1" id="KW-0949">S-adenosyl-L-methionine</keyword>
<dbReference type="CDD" id="cd01335">
    <property type="entry name" value="Radical_SAM"/>
    <property type="match status" value="1"/>
</dbReference>
<accession>A0A098B5L4</accession>
<name>A0A098B5L4_DESHA</name>
<dbReference type="NCBIfam" id="TIGR04167">
    <property type="entry name" value="rSAM_SeCys"/>
    <property type="match status" value="1"/>
</dbReference>
<evidence type="ECO:0000256" key="4">
    <source>
        <dbReference type="ARBA" id="ARBA00023014"/>
    </source>
</evidence>
<dbReference type="AlphaFoldDB" id="A0A098B5L4"/>
<dbReference type="GO" id="GO:0051536">
    <property type="term" value="F:iron-sulfur cluster binding"/>
    <property type="evidence" value="ECO:0007669"/>
    <property type="project" value="UniProtKB-KW"/>
</dbReference>
<evidence type="ECO:0000259" key="5">
    <source>
        <dbReference type="Pfam" id="PF04055"/>
    </source>
</evidence>
<dbReference type="EMBL" id="LK996017">
    <property type="protein sequence ID" value="CDX03680.1"/>
    <property type="molecule type" value="Genomic_DNA"/>
</dbReference>
<dbReference type="PATRIC" id="fig|49338.4.peg.4073"/>
<dbReference type="RefSeq" id="WP_208926206.1">
    <property type="nucleotide sequence ID" value="NZ_LK996017.1"/>
</dbReference>
<gene>
    <name evidence="7" type="ORF">DPCES_3794</name>
</gene>
<dbReference type="SFLD" id="SFLDG01067">
    <property type="entry name" value="SPASM/twitch_domain_containing"/>
    <property type="match status" value="1"/>
</dbReference>
<dbReference type="InterPro" id="IPR024521">
    <property type="entry name" value="ArsS-like_C"/>
</dbReference>
<sequence length="338" mass="37655">MSLLQATAQNSDSQLESLNHLNIKPFLERLQESGVLPLKSKETIQTMQMNVGKICNLSCKHCHVEAGPLRRESMSQAVMAQGLQVMADHGIKTLDITGGAPELNPDFPWLIQEAKKLNRQVMTRTNLTVLDDEKYGWMPEFYAEHQVEVVSSLPYYTEKDADRMRGNGVFQSSIKLLKKFNELGYGREGSGLKLNLVYNPGGAFLPAAQQGIEADYRRVLLDQHGITFNSLFAIGNFPVGRFLTFLKNSGNLQRYMEQLAGAFNPSTVQNVMCRDMVSLSWDGYLYDCDFNQMLGLPDSPQHISACRKEDLCRREIAVHNHCYACTAGSGSSCGGSVV</sequence>
<keyword evidence="3" id="KW-0408">Iron</keyword>
<keyword evidence="4" id="KW-0411">Iron-sulfur</keyword>
<dbReference type="SUPFAM" id="SSF102114">
    <property type="entry name" value="Radical SAM enzymes"/>
    <property type="match status" value="1"/>
</dbReference>
<evidence type="ECO:0000256" key="2">
    <source>
        <dbReference type="ARBA" id="ARBA00022723"/>
    </source>
</evidence>
<dbReference type="GO" id="GO:0003824">
    <property type="term" value="F:catalytic activity"/>
    <property type="evidence" value="ECO:0007669"/>
    <property type="project" value="InterPro"/>
</dbReference>
<dbReference type="InterPro" id="IPR058240">
    <property type="entry name" value="rSAM_sf"/>
</dbReference>
<dbReference type="InterPro" id="IPR013785">
    <property type="entry name" value="Aldolase_TIM"/>
</dbReference>
<dbReference type="Pfam" id="PF12345">
    <property type="entry name" value="DUF3641"/>
    <property type="match status" value="1"/>
</dbReference>
<evidence type="ECO:0000256" key="1">
    <source>
        <dbReference type="ARBA" id="ARBA00022691"/>
    </source>
</evidence>
<feature type="domain" description="Radical SAM core" evidence="5">
    <location>
        <begin position="49"/>
        <end position="187"/>
    </location>
</feature>
<dbReference type="PANTHER" id="PTHR43728">
    <property type="entry name" value="SLR0304 PROTEIN"/>
    <property type="match status" value="1"/>
</dbReference>
<dbReference type="GO" id="GO:0046872">
    <property type="term" value="F:metal ion binding"/>
    <property type="evidence" value="ECO:0007669"/>
    <property type="project" value="UniProtKB-KW"/>
</dbReference>
<dbReference type="SFLD" id="SFLDS00029">
    <property type="entry name" value="Radical_SAM"/>
    <property type="match status" value="1"/>
</dbReference>
<evidence type="ECO:0000259" key="6">
    <source>
        <dbReference type="Pfam" id="PF12345"/>
    </source>
</evidence>
<proteinExistence type="predicted"/>
<evidence type="ECO:0000313" key="7">
    <source>
        <dbReference type="EMBL" id="CDX03680.1"/>
    </source>
</evidence>
<protein>
    <submittedName>
        <fullName evidence="7">Radical SAM domain protein</fullName>
    </submittedName>
</protein>
<dbReference type="Pfam" id="PF04055">
    <property type="entry name" value="Radical_SAM"/>
    <property type="match status" value="1"/>
</dbReference>
<organism evidence="7">
    <name type="scientific">Desulfitobacterium hafniense</name>
    <name type="common">Desulfitobacterium frappieri</name>
    <dbReference type="NCBI Taxonomy" id="49338"/>
    <lineage>
        <taxon>Bacteria</taxon>
        <taxon>Bacillati</taxon>
        <taxon>Bacillota</taxon>
        <taxon>Clostridia</taxon>
        <taxon>Eubacteriales</taxon>
        <taxon>Desulfitobacteriaceae</taxon>
        <taxon>Desulfitobacterium</taxon>
    </lineage>
</organism>